<dbReference type="Pfam" id="PF10391">
    <property type="entry name" value="DNA_pol_lambd_f"/>
    <property type="match status" value="1"/>
</dbReference>
<dbReference type="InterPro" id="IPR027421">
    <property type="entry name" value="DNA_pol_lamdba_lyase_dom_sf"/>
</dbReference>
<dbReference type="InterPro" id="IPR022312">
    <property type="entry name" value="DNA_pol_X"/>
</dbReference>
<proteinExistence type="inferred from homology"/>
<feature type="domain" description="BRCT" evidence="12">
    <location>
        <begin position="115"/>
        <end position="140"/>
    </location>
</feature>
<evidence type="ECO:0000313" key="14">
    <source>
        <dbReference type="Proteomes" id="UP001251528"/>
    </source>
</evidence>
<dbReference type="SUPFAM" id="SSF81585">
    <property type="entry name" value="PsbU/PolX domain-like"/>
    <property type="match status" value="1"/>
</dbReference>
<comment type="function">
    <text evidence="11">DNA polymerase that functions in several pathways of DNA repair. Involved in base excision repair (BER) responsible for repair of lesions that give rise to abasic (AP) sites in DNA. Also contributes to DNA double-strand break repair by non-homologous end joining and homologous recombination. Has both template-dependent and template-independent (terminal transferase) DNA polymerase activities. Has also a 5'-deoxyribose-5-phosphate lyase (dRP lyase) activity.</text>
</comment>
<dbReference type="AlphaFoldDB" id="A0AAJ0D093"/>
<dbReference type="SUPFAM" id="SSF81301">
    <property type="entry name" value="Nucleotidyltransferase"/>
    <property type="match status" value="1"/>
</dbReference>
<dbReference type="Proteomes" id="UP001251528">
    <property type="component" value="Unassembled WGS sequence"/>
</dbReference>
<gene>
    <name evidence="13" type="ORF">QQS21_001030</name>
</gene>
<evidence type="ECO:0000256" key="10">
    <source>
        <dbReference type="ARBA" id="ARBA00049244"/>
    </source>
</evidence>
<dbReference type="FunFam" id="1.10.150.20:FF:000010">
    <property type="entry name" value="DNA polymerase lambda"/>
    <property type="match status" value="1"/>
</dbReference>
<dbReference type="InterPro" id="IPR043519">
    <property type="entry name" value="NT_sf"/>
</dbReference>
<evidence type="ECO:0000256" key="9">
    <source>
        <dbReference type="ARBA" id="ARBA00023242"/>
    </source>
</evidence>
<dbReference type="PROSITE" id="PS50172">
    <property type="entry name" value="BRCT"/>
    <property type="match status" value="1"/>
</dbReference>
<dbReference type="Gene3D" id="3.30.210.10">
    <property type="entry name" value="DNA polymerase, thumb domain"/>
    <property type="match status" value="1"/>
</dbReference>
<name>A0AAJ0D093_9HYPO</name>
<dbReference type="PRINTS" id="PR00870">
    <property type="entry name" value="DNAPOLXBETA"/>
</dbReference>
<dbReference type="Pfam" id="PF14792">
    <property type="entry name" value="DNA_pol_B_palm"/>
    <property type="match status" value="1"/>
</dbReference>
<dbReference type="CDD" id="cd00141">
    <property type="entry name" value="NT_POLXc"/>
    <property type="match status" value="1"/>
</dbReference>
<keyword evidence="6 11" id="KW-0227">DNA damage</keyword>
<accession>A0AAJ0D093</accession>
<keyword evidence="4 11" id="KW-0548">Nucleotidyltransferase</keyword>
<protein>
    <recommendedName>
        <fullName evidence="11">DNA polymerase</fullName>
        <ecNumber evidence="11">2.7.7.7</ecNumber>
    </recommendedName>
</protein>
<keyword evidence="8 11" id="KW-0234">DNA repair</keyword>
<dbReference type="SUPFAM" id="SSF47802">
    <property type="entry name" value="DNA polymerase beta, N-terminal domain-like"/>
    <property type="match status" value="1"/>
</dbReference>
<evidence type="ECO:0000256" key="2">
    <source>
        <dbReference type="ARBA" id="ARBA00008323"/>
    </source>
</evidence>
<reference evidence="13" key="1">
    <citation type="submission" date="2023-06" db="EMBL/GenBank/DDBJ databases">
        <title>Conoideocrella luteorostrata (Hypocreales: Clavicipitaceae), a potential biocontrol fungus for elongate hemlock scale in United States Christmas tree production areas.</title>
        <authorList>
            <person name="Barrett H."/>
            <person name="Lovett B."/>
            <person name="Macias A.M."/>
            <person name="Stajich J.E."/>
            <person name="Kasson M.T."/>
        </authorList>
    </citation>
    <scope>NUCLEOTIDE SEQUENCE</scope>
    <source>
        <strain evidence="13">ARSEF 14590</strain>
    </source>
</reference>
<dbReference type="GO" id="GO:0006303">
    <property type="term" value="P:double-strand break repair via nonhomologous end joining"/>
    <property type="evidence" value="ECO:0007669"/>
    <property type="project" value="TreeGrafter"/>
</dbReference>
<dbReference type="InterPro" id="IPR002008">
    <property type="entry name" value="DNA_pol_X_beta-like"/>
</dbReference>
<dbReference type="FunFam" id="3.30.210.10:FF:000005">
    <property type="entry name" value="DNA polymerase IV"/>
    <property type="match status" value="1"/>
</dbReference>
<dbReference type="InterPro" id="IPR029398">
    <property type="entry name" value="PolB_thumb"/>
</dbReference>
<dbReference type="InterPro" id="IPR028207">
    <property type="entry name" value="DNA_pol_B_palm_palm"/>
</dbReference>
<dbReference type="Gene3D" id="1.10.150.110">
    <property type="entry name" value="DNA polymerase beta, N-terminal domain-like"/>
    <property type="match status" value="1"/>
</dbReference>
<dbReference type="PANTHER" id="PTHR11276">
    <property type="entry name" value="DNA POLYMERASE TYPE-X FAMILY MEMBER"/>
    <property type="match status" value="1"/>
</dbReference>
<keyword evidence="5" id="KW-0479">Metal-binding</keyword>
<dbReference type="GO" id="GO:0046872">
    <property type="term" value="F:metal ion binding"/>
    <property type="evidence" value="ECO:0007669"/>
    <property type="project" value="UniProtKB-UniRule"/>
</dbReference>
<comment type="subcellular location">
    <subcellularLocation>
        <location evidence="1 11">Nucleus</location>
    </subcellularLocation>
</comment>
<evidence type="ECO:0000256" key="6">
    <source>
        <dbReference type="ARBA" id="ARBA00022763"/>
    </source>
</evidence>
<dbReference type="Gene3D" id="1.10.150.20">
    <property type="entry name" value="5' to 3' exonuclease, C-terminal subdomain"/>
    <property type="match status" value="1"/>
</dbReference>
<evidence type="ECO:0000256" key="11">
    <source>
        <dbReference type="RuleBase" id="RU366014"/>
    </source>
</evidence>
<dbReference type="EMBL" id="JASWJB010000010">
    <property type="protein sequence ID" value="KAK2612919.1"/>
    <property type="molecule type" value="Genomic_DNA"/>
</dbReference>
<dbReference type="InterPro" id="IPR001357">
    <property type="entry name" value="BRCT_dom"/>
</dbReference>
<dbReference type="InterPro" id="IPR037160">
    <property type="entry name" value="DNA_Pol_thumb_sf"/>
</dbReference>
<evidence type="ECO:0000313" key="13">
    <source>
        <dbReference type="EMBL" id="KAK2612919.1"/>
    </source>
</evidence>
<dbReference type="PRINTS" id="PR00869">
    <property type="entry name" value="DNAPOLX"/>
</dbReference>
<dbReference type="EC" id="2.7.7.7" evidence="11"/>
<dbReference type="PANTHER" id="PTHR11276:SF29">
    <property type="entry name" value="DNA POLYMERASE TYPE-X FAMILY PROTEIN POL4"/>
    <property type="match status" value="1"/>
</dbReference>
<sequence length="614" mass="69690">MVTSLQFPRMYLLLTHLQSEERSYLQTAVPSFTDDIHEADIVLGKISKRQRAEFELRRHNLETRPIIQQTREVIGETVARSSDTAANAAEASGAKRLNISSTDLSYTGPEGNDRIQVLRLSWLTDSLAQHKLLPLDAYLLYEGIKVNRHDGSDHEKAVLQRDTTSQIFRRAAEDHGLNAMQETSSFMSHLNRLETPLTKHAPPQLARQTTSENETAMKLPNIPDFLHTTYSCQRPTPQDPPNGGFIHELKEIRTLRRLQGDKIGVRAYSTAIATLSAYPYKIQSPIGGSISYTGRWEEKKCTKIAELYQQWLKEGQATETTAAALDSRISAIQLFYDIWGVGDTTAREFYRKGYRDLDDLVEYEWHSLSRVQQIGVKYYDEFKHKISRQGVEDIANSILVHAQRIDGGFEMTIVGGYRRGKKENGDVDVVLSHTDEAKTMHMIEKLVVSLEKADLITHTLSLWTKNSERGQLPLVWKGREPSNGTGFDTLDKAMVVWQNRKQLGDEAPHQRVDIIISPWKTVGCALIGWSGGTTFQRDLRRYCKEEKGLKFDSSGIRRLSDGVWMDYEGSRVMLESQSSGRLDRDIAPDMETAEKRVFRGLGLTWLLPTERCTG</sequence>
<evidence type="ECO:0000256" key="4">
    <source>
        <dbReference type="ARBA" id="ARBA00022695"/>
    </source>
</evidence>
<evidence type="ECO:0000256" key="7">
    <source>
        <dbReference type="ARBA" id="ARBA00022932"/>
    </source>
</evidence>
<dbReference type="SMART" id="SM00483">
    <property type="entry name" value="POLXc"/>
    <property type="match status" value="1"/>
</dbReference>
<evidence type="ECO:0000256" key="3">
    <source>
        <dbReference type="ARBA" id="ARBA00022679"/>
    </source>
</evidence>
<dbReference type="Pfam" id="PF14791">
    <property type="entry name" value="DNA_pol_B_thumb"/>
    <property type="match status" value="1"/>
</dbReference>
<evidence type="ECO:0000256" key="1">
    <source>
        <dbReference type="ARBA" id="ARBA00004123"/>
    </source>
</evidence>
<dbReference type="GO" id="GO:0005634">
    <property type="term" value="C:nucleus"/>
    <property type="evidence" value="ECO:0007669"/>
    <property type="project" value="UniProtKB-SubCell"/>
</dbReference>
<comment type="caution">
    <text evidence="13">The sequence shown here is derived from an EMBL/GenBank/DDBJ whole genome shotgun (WGS) entry which is preliminary data.</text>
</comment>
<dbReference type="InterPro" id="IPR002054">
    <property type="entry name" value="DNA-dir_DNA_pol_X"/>
</dbReference>
<dbReference type="GO" id="GO:0003677">
    <property type="term" value="F:DNA binding"/>
    <property type="evidence" value="ECO:0007669"/>
    <property type="project" value="UniProtKB-UniRule"/>
</dbReference>
<dbReference type="Pfam" id="PF14716">
    <property type="entry name" value="HHH_8"/>
    <property type="match status" value="1"/>
</dbReference>
<dbReference type="GO" id="GO:0003887">
    <property type="term" value="F:DNA-directed DNA polymerase activity"/>
    <property type="evidence" value="ECO:0007669"/>
    <property type="project" value="UniProtKB-UniRule"/>
</dbReference>
<dbReference type="InterPro" id="IPR010996">
    <property type="entry name" value="HHH_MUS81"/>
</dbReference>
<evidence type="ECO:0000256" key="8">
    <source>
        <dbReference type="ARBA" id="ARBA00023204"/>
    </source>
</evidence>
<keyword evidence="7 11" id="KW-0239">DNA-directed DNA polymerase</keyword>
<evidence type="ECO:0000259" key="12">
    <source>
        <dbReference type="PROSITE" id="PS50172"/>
    </source>
</evidence>
<keyword evidence="9 11" id="KW-0539">Nucleus</keyword>
<comment type="similarity">
    <text evidence="2 11">Belongs to the DNA polymerase type-X family.</text>
</comment>
<comment type="catalytic activity">
    <reaction evidence="10 11">
        <text>DNA(n) + a 2'-deoxyribonucleoside 5'-triphosphate = DNA(n+1) + diphosphate</text>
        <dbReference type="Rhea" id="RHEA:22508"/>
        <dbReference type="Rhea" id="RHEA-COMP:17339"/>
        <dbReference type="Rhea" id="RHEA-COMP:17340"/>
        <dbReference type="ChEBI" id="CHEBI:33019"/>
        <dbReference type="ChEBI" id="CHEBI:61560"/>
        <dbReference type="ChEBI" id="CHEBI:173112"/>
        <dbReference type="EC" id="2.7.7.7"/>
    </reaction>
</comment>
<dbReference type="InterPro" id="IPR018944">
    <property type="entry name" value="DNA_pol_lambd_fingers_domain"/>
</dbReference>
<keyword evidence="3 11" id="KW-0808">Transferase</keyword>
<keyword evidence="14" id="KW-1185">Reference proteome</keyword>
<evidence type="ECO:0000256" key="5">
    <source>
        <dbReference type="ARBA" id="ARBA00022723"/>
    </source>
</evidence>
<organism evidence="13 14">
    <name type="scientific">Conoideocrella luteorostrata</name>
    <dbReference type="NCBI Taxonomy" id="1105319"/>
    <lineage>
        <taxon>Eukaryota</taxon>
        <taxon>Fungi</taxon>
        <taxon>Dikarya</taxon>
        <taxon>Ascomycota</taxon>
        <taxon>Pezizomycotina</taxon>
        <taxon>Sordariomycetes</taxon>
        <taxon>Hypocreomycetidae</taxon>
        <taxon>Hypocreales</taxon>
        <taxon>Clavicipitaceae</taxon>
        <taxon>Conoideocrella</taxon>
    </lineage>
</organism>
<dbReference type="Gene3D" id="3.30.460.10">
    <property type="entry name" value="Beta Polymerase, domain 2"/>
    <property type="match status" value="1"/>
</dbReference>